<keyword evidence="3" id="KW-1185">Reference proteome</keyword>
<dbReference type="Gene3D" id="3.60.15.10">
    <property type="entry name" value="Ribonuclease Z/Hydroxyacylglutathione hydrolase-like"/>
    <property type="match status" value="1"/>
</dbReference>
<dbReference type="CDD" id="cd07709">
    <property type="entry name" value="flavodiiron_proteins_MBL-fold"/>
    <property type="match status" value="1"/>
</dbReference>
<gene>
    <name evidence="2" type="primary">fprA</name>
    <name evidence="2" type="ordered locus">MA_3381</name>
</gene>
<dbReference type="SUPFAM" id="SSF56281">
    <property type="entry name" value="Metallo-hydrolase/oxidoreductase"/>
    <property type="match status" value="1"/>
</dbReference>
<dbReference type="GO" id="GO:0010181">
    <property type="term" value="F:FMN binding"/>
    <property type="evidence" value="ECO:0007669"/>
    <property type="project" value="InterPro"/>
</dbReference>
<evidence type="ECO:0000259" key="1">
    <source>
        <dbReference type="PROSITE" id="PS50902"/>
    </source>
</evidence>
<proteinExistence type="predicted"/>
<dbReference type="PANTHER" id="PTHR43717:SF1">
    <property type="entry name" value="ANAEROBIC NITRIC OXIDE REDUCTASE FLAVORUBREDOXIN"/>
    <property type="match status" value="1"/>
</dbReference>
<dbReference type="Pfam" id="PF19583">
    <property type="entry name" value="ODP"/>
    <property type="match status" value="1"/>
</dbReference>
<dbReference type="PROSITE" id="PS50902">
    <property type="entry name" value="FLAVODOXIN_LIKE"/>
    <property type="match status" value="1"/>
</dbReference>
<dbReference type="InterPro" id="IPR016440">
    <property type="entry name" value="Rubredoxin-O_OxRdtase"/>
</dbReference>
<dbReference type="InParanoid" id="Q8TKM2"/>
<dbReference type="EnsemblBacteria" id="AAM06750">
    <property type="protein sequence ID" value="AAM06750"/>
    <property type="gene ID" value="MA_3381"/>
</dbReference>
<dbReference type="AlphaFoldDB" id="Q8TKM2"/>
<dbReference type="InterPro" id="IPR029039">
    <property type="entry name" value="Flavoprotein-like_sf"/>
</dbReference>
<dbReference type="KEGG" id="mac:MA_3381"/>
<dbReference type="Gene3D" id="3.40.50.360">
    <property type="match status" value="1"/>
</dbReference>
<evidence type="ECO:0000313" key="3">
    <source>
        <dbReference type="Proteomes" id="UP000002487"/>
    </source>
</evidence>
<dbReference type="SUPFAM" id="SSF52218">
    <property type="entry name" value="Flavoproteins"/>
    <property type="match status" value="1"/>
</dbReference>
<dbReference type="PIRSF" id="PIRSF005243">
    <property type="entry name" value="ROO"/>
    <property type="match status" value="1"/>
</dbReference>
<dbReference type="PhylomeDB" id="Q8TKM2"/>
<accession>Q8TKM2</accession>
<dbReference type="InterPro" id="IPR001279">
    <property type="entry name" value="Metallo-B-lactamas"/>
</dbReference>
<organism evidence="2 3">
    <name type="scientific">Methanosarcina acetivorans (strain ATCC 35395 / DSM 2834 / JCM 12185 / C2A)</name>
    <dbReference type="NCBI Taxonomy" id="188937"/>
    <lineage>
        <taxon>Archaea</taxon>
        <taxon>Methanobacteriati</taxon>
        <taxon>Methanobacteriota</taxon>
        <taxon>Stenosarchaea group</taxon>
        <taxon>Methanomicrobia</taxon>
        <taxon>Methanosarcinales</taxon>
        <taxon>Methanosarcinaceae</taxon>
        <taxon>Methanosarcina</taxon>
    </lineage>
</organism>
<dbReference type="Proteomes" id="UP000002487">
    <property type="component" value="Chromosome"/>
</dbReference>
<dbReference type="HOGENOM" id="CLU_017490_0_0_2"/>
<dbReference type="InterPro" id="IPR008254">
    <property type="entry name" value="Flavodoxin/NO_synth"/>
</dbReference>
<dbReference type="STRING" id="188937.MA_3381"/>
<dbReference type="GO" id="GO:0009055">
    <property type="term" value="F:electron transfer activity"/>
    <property type="evidence" value="ECO:0007669"/>
    <property type="project" value="InterPro"/>
</dbReference>
<dbReference type="GO" id="GO:0016491">
    <property type="term" value="F:oxidoreductase activity"/>
    <property type="evidence" value="ECO:0000318"/>
    <property type="project" value="GO_Central"/>
</dbReference>
<feature type="domain" description="Flavodoxin-like" evidence="1">
    <location>
        <begin position="273"/>
        <end position="410"/>
    </location>
</feature>
<dbReference type="GO" id="GO:0046872">
    <property type="term" value="F:metal ion binding"/>
    <property type="evidence" value="ECO:0007669"/>
    <property type="project" value="InterPro"/>
</dbReference>
<dbReference type="InterPro" id="IPR036866">
    <property type="entry name" value="RibonucZ/Hydroxyglut_hydro"/>
</dbReference>
<reference evidence="2 3" key="1">
    <citation type="journal article" date="2002" name="Genome Res.">
        <title>The genome of Methanosarcina acetivorans reveals extensive metabolic and physiological diversity.</title>
        <authorList>
            <person name="Galagan J.E."/>
            <person name="Nusbaum C."/>
            <person name="Roy A."/>
            <person name="Endrizzi M.G."/>
            <person name="Macdonald P."/>
            <person name="FitzHugh W."/>
            <person name="Calvo S."/>
            <person name="Engels R."/>
            <person name="Smirnov S."/>
            <person name="Atnoor D."/>
            <person name="Brown A."/>
            <person name="Allen N."/>
            <person name="Naylor J."/>
            <person name="Stange-Thomann N."/>
            <person name="DeArellano K."/>
            <person name="Johnson R."/>
            <person name="Linton L."/>
            <person name="McEwan P."/>
            <person name="McKernan K."/>
            <person name="Talamas J."/>
            <person name="Tirrell A."/>
            <person name="Ye W."/>
            <person name="Zimmer A."/>
            <person name="Barber R.D."/>
            <person name="Cann I."/>
            <person name="Graham D.E."/>
            <person name="Grahame D.A."/>
            <person name="Guss A."/>
            <person name="Hedderich R."/>
            <person name="Ingram-Smith C."/>
            <person name="Kuettner C.H."/>
            <person name="Krzycki J.A."/>
            <person name="Leigh J.A."/>
            <person name="Li W."/>
            <person name="Liu J."/>
            <person name="Mukhopadhyay B."/>
            <person name="Reeve J.N."/>
            <person name="Smith K."/>
            <person name="Springer T.A."/>
            <person name="Umayam L.A."/>
            <person name="White O."/>
            <person name="White R.H."/>
            <person name="de Macario E.C."/>
            <person name="Ferry J.G."/>
            <person name="Jarrell K.F."/>
            <person name="Jing H."/>
            <person name="Macario A.J.L."/>
            <person name="Paulsen I."/>
            <person name="Pritchett M."/>
            <person name="Sowers K.R."/>
            <person name="Swanson R.V."/>
            <person name="Zinder S.H."/>
            <person name="Lander E."/>
            <person name="Metcalf W.W."/>
            <person name="Birren B."/>
        </authorList>
    </citation>
    <scope>NUCLEOTIDE SEQUENCE [LARGE SCALE GENOMIC DNA]</scope>
    <source>
        <strain evidence="3">ATCC 35395 / DSM 2834 / JCM 12185 / C2A</strain>
    </source>
</reference>
<dbReference type="PANTHER" id="PTHR43717">
    <property type="entry name" value="ANAEROBIC NITRIC OXIDE REDUCTASE FLAVORUBREDOXIN"/>
    <property type="match status" value="1"/>
</dbReference>
<protein>
    <submittedName>
        <fullName evidence="2">Flavoprotein</fullName>
    </submittedName>
</protein>
<sequence length="415" mass="46711">MYRILVHFILRVNDSEESWRKSMEIYNIPEIARNVFGVGSKDWNRRIFDSLIPLPEGTSYNSYLVKGEKKTALIDTVNPGFEEELEAKINMVSDLKKLDYLIMNHAEPDHANAIRFILEKAPEALFVTTKKGVKMAKLYHELPEARIKIVAEGDSLDLGGKTLRFIEAPWLHWPETMFTYLPEDKVLFSCDFFGAHTAQGVYDEEIEELVSLAKRYYGEIMMPFGKMGARALEKIKDLGIEIIAPSHGPIYKNPKRILDPYEKWTQGKTENKALIVYVSMWGSTREMIRTIAETLLKEGVDVRMYDLVASDIGDVARELVDSRSIVLGAPTVLGGMHPLALYGTYLVKALNPPAKYGVVLGSFGWGGGALKQAGELLAPSKIEIVGTLQVQGRASREKLKKVEEIGRELARKMKT</sequence>
<dbReference type="SMART" id="SM00849">
    <property type="entry name" value="Lactamase_B"/>
    <property type="match status" value="1"/>
</dbReference>
<dbReference type="InterPro" id="IPR045761">
    <property type="entry name" value="ODP_dom"/>
</dbReference>
<name>Q8TKM2_METAC</name>
<evidence type="ECO:0000313" key="2">
    <source>
        <dbReference type="EMBL" id="AAM06750.1"/>
    </source>
</evidence>
<dbReference type="EMBL" id="AE010299">
    <property type="protein sequence ID" value="AAM06750.1"/>
    <property type="molecule type" value="Genomic_DNA"/>
</dbReference>